<accession>A0A1D3DAF9</accession>
<feature type="compositionally biased region" description="Polar residues" evidence="1">
    <location>
        <begin position="202"/>
        <end position="212"/>
    </location>
</feature>
<protein>
    <recommendedName>
        <fullName evidence="5">Transmembrane protein</fullName>
    </recommendedName>
</protein>
<comment type="caution">
    <text evidence="3">The sequence shown here is derived from an EMBL/GenBank/DDBJ whole genome shotgun (WGS) entry which is preliminary data.</text>
</comment>
<dbReference type="Proteomes" id="UP000095192">
    <property type="component" value="Unassembled WGS sequence"/>
</dbReference>
<evidence type="ECO:0000313" key="3">
    <source>
        <dbReference type="EMBL" id="OEH80421.1"/>
    </source>
</evidence>
<feature type="region of interest" description="Disordered" evidence="1">
    <location>
        <begin position="191"/>
        <end position="227"/>
    </location>
</feature>
<feature type="region of interest" description="Disordered" evidence="1">
    <location>
        <begin position="273"/>
        <end position="308"/>
    </location>
</feature>
<feature type="chain" id="PRO_5008914291" description="Transmembrane protein" evidence="2">
    <location>
        <begin position="29"/>
        <end position="676"/>
    </location>
</feature>
<dbReference type="VEuPathDB" id="ToxoDB:cyc_04964"/>
<feature type="compositionally biased region" description="Gly residues" evidence="1">
    <location>
        <begin position="581"/>
        <end position="590"/>
    </location>
</feature>
<evidence type="ECO:0000313" key="4">
    <source>
        <dbReference type="Proteomes" id="UP000095192"/>
    </source>
</evidence>
<evidence type="ECO:0008006" key="5">
    <source>
        <dbReference type="Google" id="ProtNLM"/>
    </source>
</evidence>
<reference evidence="3 4" key="1">
    <citation type="journal article" date="2016" name="BMC Genomics">
        <title>Comparative genomics reveals Cyclospora cayetanensis possesses coccidia-like metabolism and invasion components but unique surface antigens.</title>
        <authorList>
            <person name="Liu S."/>
            <person name="Wang L."/>
            <person name="Zheng H."/>
            <person name="Xu Z."/>
            <person name="Roellig D.M."/>
            <person name="Li N."/>
            <person name="Frace M.A."/>
            <person name="Tang K."/>
            <person name="Arrowood M.J."/>
            <person name="Moss D.M."/>
            <person name="Zhang L."/>
            <person name="Feng Y."/>
            <person name="Xiao L."/>
        </authorList>
    </citation>
    <scope>NUCLEOTIDE SEQUENCE [LARGE SCALE GENOMIC DNA]</scope>
    <source>
        <strain evidence="3 4">CHN_HEN01</strain>
    </source>
</reference>
<evidence type="ECO:0000256" key="2">
    <source>
        <dbReference type="SAM" id="SignalP"/>
    </source>
</evidence>
<dbReference type="InParanoid" id="A0A1D3DAF9"/>
<dbReference type="VEuPathDB" id="ToxoDB:LOC34621406"/>
<feature type="region of interest" description="Disordered" evidence="1">
    <location>
        <begin position="569"/>
        <end position="645"/>
    </location>
</feature>
<dbReference type="AlphaFoldDB" id="A0A1D3DAF9"/>
<feature type="region of interest" description="Disordered" evidence="1">
    <location>
        <begin position="324"/>
        <end position="347"/>
    </location>
</feature>
<evidence type="ECO:0000256" key="1">
    <source>
        <dbReference type="SAM" id="MobiDB-lite"/>
    </source>
</evidence>
<proteinExistence type="predicted"/>
<dbReference type="VEuPathDB" id="ToxoDB:LOC113146845"/>
<keyword evidence="4" id="KW-1185">Reference proteome</keyword>
<organism evidence="3 4">
    <name type="scientific">Cyclospora cayetanensis</name>
    <dbReference type="NCBI Taxonomy" id="88456"/>
    <lineage>
        <taxon>Eukaryota</taxon>
        <taxon>Sar</taxon>
        <taxon>Alveolata</taxon>
        <taxon>Apicomplexa</taxon>
        <taxon>Conoidasida</taxon>
        <taxon>Coccidia</taxon>
        <taxon>Eucoccidiorida</taxon>
        <taxon>Eimeriorina</taxon>
        <taxon>Eimeriidae</taxon>
        <taxon>Cyclospora</taxon>
    </lineage>
</organism>
<keyword evidence="2" id="KW-0732">Signal</keyword>
<name>A0A1D3DAF9_9EIME</name>
<feature type="signal peptide" evidence="2">
    <location>
        <begin position="1"/>
        <end position="28"/>
    </location>
</feature>
<dbReference type="EMBL" id="JROU02000086">
    <property type="protein sequence ID" value="OEH80421.1"/>
    <property type="molecule type" value="Genomic_DNA"/>
</dbReference>
<gene>
    <name evidence="3" type="ORF">cyc_04964</name>
</gene>
<sequence>MMVLRKRVQPRLLLGVALCLGWIRICSAVGEGAFPGLESPEVPLSESPAFIPPFGAAALPLGGAGEKRPERHMRNSGFPCEDGGSRGGSPFLPIVHHGGPPPVEVPDWSHGVFDPPPKNAPPQTESRIKIKFLDPFPPPTSAPSLASFSVYGSGKPREPLLLACHPLPEGQASCEVLSNKPFFQIPEESLHGGWSMGEGDRTATSSQHSLSTLAGEGDESPNYPASHSAQGQGLLCCEASSDAENCVTCSGIFNGSYDPLHAAPVAGGFYGPGGGEDEAPFEPTIGDRMPRGSSRKWPHSEDHTEPLSPKDLFKVLPQLQQQLGGAADPEALPCASQEPPPQGVPTLGDVIRSRSDLTLFGKMLETSHIDQLIPCPLTFLTITDDKARDYQGRKPPPCLAAALERPENQANVLKLLGRTAALGKLETLPVGSTVPVLHGKPGTVRERGSSVTWNNIQLSGEKIVFDRGVIFLMNGNDMSDAESRELLRLIVYWSCLHEYLQQNPGLTRLALMMVDNRRALPVLGIPPGPRPAWVARGTSGWFPPPGEAESHHDTHVLLDYDGFSLDDGFFGAPAGEEGGESFDGGSGGAEAGEQHPVGGSSEEEINEGEQHPVGGSSEEEISEGEQHPVGGSSEEEASAAEVLPNVVKMPAAVVETEEAPLLEAVMEEGKPTEDVA</sequence>